<reference evidence="2 3" key="1">
    <citation type="journal article" date="2021" name="Commun. Biol.">
        <title>The genome of Shorea leprosula (Dipterocarpaceae) highlights the ecological relevance of drought in aseasonal tropical rainforests.</title>
        <authorList>
            <person name="Ng K.K.S."/>
            <person name="Kobayashi M.J."/>
            <person name="Fawcett J.A."/>
            <person name="Hatakeyama M."/>
            <person name="Paape T."/>
            <person name="Ng C.H."/>
            <person name="Ang C.C."/>
            <person name="Tnah L.H."/>
            <person name="Lee C.T."/>
            <person name="Nishiyama T."/>
            <person name="Sese J."/>
            <person name="O'Brien M.J."/>
            <person name="Copetti D."/>
            <person name="Mohd Noor M.I."/>
            <person name="Ong R.C."/>
            <person name="Putra M."/>
            <person name="Sireger I.Z."/>
            <person name="Indrioko S."/>
            <person name="Kosugi Y."/>
            <person name="Izuno A."/>
            <person name="Isagi Y."/>
            <person name="Lee S.L."/>
            <person name="Shimizu K.K."/>
        </authorList>
    </citation>
    <scope>NUCLEOTIDE SEQUENCE [LARGE SCALE GENOMIC DNA]</scope>
    <source>
        <strain evidence="2">214</strain>
    </source>
</reference>
<feature type="region of interest" description="Disordered" evidence="1">
    <location>
        <begin position="104"/>
        <end position="135"/>
    </location>
</feature>
<evidence type="ECO:0008006" key="4">
    <source>
        <dbReference type="Google" id="ProtNLM"/>
    </source>
</evidence>
<evidence type="ECO:0000313" key="2">
    <source>
        <dbReference type="EMBL" id="GKV52634.1"/>
    </source>
</evidence>
<protein>
    <recommendedName>
        <fullName evidence="4">Ribosomal protein S1</fullName>
    </recommendedName>
</protein>
<feature type="region of interest" description="Disordered" evidence="1">
    <location>
        <begin position="1"/>
        <end position="36"/>
    </location>
</feature>
<proteinExistence type="predicted"/>
<gene>
    <name evidence="2" type="ORF">SLEP1_g59207</name>
</gene>
<sequence length="300" mass="32968">MNTFSRLSSPRSLTPGRKFPSISEREEKSVPSENSEVGTEITLCSTPIFYTEIPLSFGLLKELCLQSILDLSSERSKSGGKGMLVVGTCSGRISSGYPLTVGIRPGGQKSRSRKESISLTGQQVSKFPSPKSFKRADPEILAPSSQLLAASSSYVGLALTVWTKTSLRSDSMALTRPLILFLAFTPFELSPLSPIVKGFSCRRKKQPEKGVLKLPERSPTKKSKELGLRHHTIRKQRIKLCFGKEFLLTGSVKVKPKTDEKLGSVGGFYPIYVLGRSSMTRRADKAWKHNCQESSLLPSP</sequence>
<organism evidence="2 3">
    <name type="scientific">Rubroshorea leprosula</name>
    <dbReference type="NCBI Taxonomy" id="152421"/>
    <lineage>
        <taxon>Eukaryota</taxon>
        <taxon>Viridiplantae</taxon>
        <taxon>Streptophyta</taxon>
        <taxon>Embryophyta</taxon>
        <taxon>Tracheophyta</taxon>
        <taxon>Spermatophyta</taxon>
        <taxon>Magnoliopsida</taxon>
        <taxon>eudicotyledons</taxon>
        <taxon>Gunneridae</taxon>
        <taxon>Pentapetalae</taxon>
        <taxon>rosids</taxon>
        <taxon>malvids</taxon>
        <taxon>Malvales</taxon>
        <taxon>Dipterocarpaceae</taxon>
        <taxon>Rubroshorea</taxon>
    </lineage>
</organism>
<feature type="compositionally biased region" description="Polar residues" evidence="1">
    <location>
        <begin position="117"/>
        <end position="126"/>
    </location>
</feature>
<keyword evidence="3" id="KW-1185">Reference proteome</keyword>
<comment type="caution">
    <text evidence="2">The sequence shown here is derived from an EMBL/GenBank/DDBJ whole genome shotgun (WGS) entry which is preliminary data.</text>
</comment>
<evidence type="ECO:0000256" key="1">
    <source>
        <dbReference type="SAM" id="MobiDB-lite"/>
    </source>
</evidence>
<dbReference type="EMBL" id="BPVZ01000790">
    <property type="protein sequence ID" value="GKV52634.1"/>
    <property type="molecule type" value="Genomic_DNA"/>
</dbReference>
<dbReference type="AlphaFoldDB" id="A0AAV5MUG9"/>
<feature type="compositionally biased region" description="Polar residues" evidence="1">
    <location>
        <begin position="1"/>
        <end position="12"/>
    </location>
</feature>
<name>A0AAV5MUG9_9ROSI</name>
<dbReference type="Proteomes" id="UP001054252">
    <property type="component" value="Unassembled WGS sequence"/>
</dbReference>
<evidence type="ECO:0000313" key="3">
    <source>
        <dbReference type="Proteomes" id="UP001054252"/>
    </source>
</evidence>
<accession>A0AAV5MUG9</accession>